<feature type="compositionally biased region" description="Basic residues" evidence="1">
    <location>
        <begin position="27"/>
        <end position="36"/>
    </location>
</feature>
<dbReference type="EMBL" id="JAEUXJ010000027">
    <property type="protein sequence ID" value="MBL6459147.1"/>
    <property type="molecule type" value="Genomic_DNA"/>
</dbReference>
<keyword evidence="4" id="KW-1185">Reference proteome</keyword>
<evidence type="ECO:0000259" key="2">
    <source>
        <dbReference type="Pfam" id="PF02371"/>
    </source>
</evidence>
<organism evidence="3 4">
    <name type="scientific">Belnapia mucosa</name>
    <dbReference type="NCBI Taxonomy" id="2804532"/>
    <lineage>
        <taxon>Bacteria</taxon>
        <taxon>Pseudomonadati</taxon>
        <taxon>Pseudomonadota</taxon>
        <taxon>Alphaproteobacteria</taxon>
        <taxon>Acetobacterales</taxon>
        <taxon>Roseomonadaceae</taxon>
        <taxon>Belnapia</taxon>
    </lineage>
</organism>
<gene>
    <name evidence="3" type="ORF">JMJ55_27885</name>
</gene>
<reference evidence="3 4" key="1">
    <citation type="submission" date="2021-01" db="EMBL/GenBank/DDBJ databases">
        <title>Belnapia mucosa sp. nov. and Belnapia arida sp. nov., isolated from the Tabernas Desert (Almeria, Spain).</title>
        <authorList>
            <person name="Molina-Menor E."/>
            <person name="Vidal-Verdu A."/>
            <person name="Calonge A."/>
            <person name="Satari L."/>
            <person name="Pereto Magraner J."/>
            <person name="Porcar Miralles M."/>
        </authorList>
    </citation>
    <scope>NUCLEOTIDE SEQUENCE [LARGE SCALE GENOMIC DNA]</scope>
    <source>
        <strain evidence="3 4">T6</strain>
    </source>
</reference>
<name>A0ABS1VBZ7_9PROT</name>
<comment type="caution">
    <text evidence="3">The sequence shown here is derived from an EMBL/GenBank/DDBJ whole genome shotgun (WGS) entry which is preliminary data.</text>
</comment>
<sequence length="59" mass="6344">MTTTTASVKASLRAIACPVPASSGNTSRHRLNRGGHRQANAALHRVVVVRMRTHQPSLD</sequence>
<proteinExistence type="predicted"/>
<feature type="region of interest" description="Disordered" evidence="1">
    <location>
        <begin position="19"/>
        <end position="40"/>
    </location>
</feature>
<dbReference type="Pfam" id="PF02371">
    <property type="entry name" value="Transposase_20"/>
    <property type="match status" value="1"/>
</dbReference>
<evidence type="ECO:0000256" key="1">
    <source>
        <dbReference type="SAM" id="MobiDB-lite"/>
    </source>
</evidence>
<dbReference type="InterPro" id="IPR003346">
    <property type="entry name" value="Transposase_20"/>
</dbReference>
<evidence type="ECO:0000313" key="3">
    <source>
        <dbReference type="EMBL" id="MBL6459147.1"/>
    </source>
</evidence>
<protein>
    <submittedName>
        <fullName evidence="3">Transposase</fullName>
    </submittedName>
</protein>
<dbReference type="Proteomes" id="UP000606490">
    <property type="component" value="Unassembled WGS sequence"/>
</dbReference>
<accession>A0ABS1VBZ7</accession>
<feature type="domain" description="Transposase IS116/IS110/IS902 C-terminal" evidence="2">
    <location>
        <begin position="17"/>
        <end position="56"/>
    </location>
</feature>
<evidence type="ECO:0000313" key="4">
    <source>
        <dbReference type="Proteomes" id="UP000606490"/>
    </source>
</evidence>